<keyword evidence="2" id="KW-1133">Transmembrane helix</keyword>
<protein>
    <submittedName>
        <fullName evidence="3">Uncharacterized protein</fullName>
    </submittedName>
</protein>
<feature type="non-terminal residue" evidence="3">
    <location>
        <position position="405"/>
    </location>
</feature>
<name>A0AA39Y8Q5_9PEZI</name>
<dbReference type="EMBL" id="JAULSV010000003">
    <property type="protein sequence ID" value="KAK0648122.1"/>
    <property type="molecule type" value="Genomic_DNA"/>
</dbReference>
<gene>
    <name evidence="3" type="ORF">B0T16DRAFT_308445</name>
</gene>
<accession>A0AA39Y8Q5</accession>
<comment type="caution">
    <text evidence="3">The sequence shown here is derived from an EMBL/GenBank/DDBJ whole genome shotgun (WGS) entry which is preliminary data.</text>
</comment>
<sequence>FSQATTKMGDSLAEFSNNLASDLGPLLALFGESMTIQYLSECTNIADYIVFASAPIGIITALVSAIRICGGTYLRAFIGRATEGAAAAEVELCTSTGRDVCELFTRGGITRSLGGPRMLELVFLRGDKGDSGVAKEGELRIYRKYLRECGEGRWPQKVRRAKSVGGEKESSGPEPDTDLPNLSLNVGIVKPPWYIFWIVAAIGVVLQTGVIALAAVDAAGLLEPLAPPEEGEEPPEGPLVRDSVLFILGTVFICFGMGSCAALIGRTTREFVDKKRQPEKERLLWLQPGNQKIGDQTFDCYAIFETRRQPLTQYVISTMDDRRREKMNIHVAAAALITLIGFIAQFIGIRGISAWVSIAQLIVTIIMSLLRGMVRMQRRGKEDNELKSYDHHILGHELDWLAFNL</sequence>
<organism evidence="3 4">
    <name type="scientific">Cercophora newfieldiana</name>
    <dbReference type="NCBI Taxonomy" id="92897"/>
    <lineage>
        <taxon>Eukaryota</taxon>
        <taxon>Fungi</taxon>
        <taxon>Dikarya</taxon>
        <taxon>Ascomycota</taxon>
        <taxon>Pezizomycotina</taxon>
        <taxon>Sordariomycetes</taxon>
        <taxon>Sordariomycetidae</taxon>
        <taxon>Sordariales</taxon>
        <taxon>Lasiosphaeriaceae</taxon>
        <taxon>Cercophora</taxon>
    </lineage>
</organism>
<evidence type="ECO:0000313" key="3">
    <source>
        <dbReference type="EMBL" id="KAK0648122.1"/>
    </source>
</evidence>
<feature type="transmembrane region" description="Helical" evidence="2">
    <location>
        <begin position="244"/>
        <end position="265"/>
    </location>
</feature>
<evidence type="ECO:0000256" key="2">
    <source>
        <dbReference type="SAM" id="Phobius"/>
    </source>
</evidence>
<dbReference type="AlphaFoldDB" id="A0AA39Y8Q5"/>
<feature type="transmembrane region" description="Helical" evidence="2">
    <location>
        <begin position="193"/>
        <end position="216"/>
    </location>
</feature>
<reference evidence="3" key="1">
    <citation type="submission" date="2023-06" db="EMBL/GenBank/DDBJ databases">
        <title>Genome-scale phylogeny and comparative genomics of the fungal order Sordariales.</title>
        <authorList>
            <consortium name="Lawrence Berkeley National Laboratory"/>
            <person name="Hensen N."/>
            <person name="Bonometti L."/>
            <person name="Westerberg I."/>
            <person name="Brannstrom I.O."/>
            <person name="Guillou S."/>
            <person name="Cros-Aarteil S."/>
            <person name="Calhoun S."/>
            <person name="Haridas S."/>
            <person name="Kuo A."/>
            <person name="Mondo S."/>
            <person name="Pangilinan J."/>
            <person name="Riley R."/>
            <person name="Labutti K."/>
            <person name="Andreopoulos B."/>
            <person name="Lipzen A."/>
            <person name="Chen C."/>
            <person name="Yanf M."/>
            <person name="Daum C."/>
            <person name="Ng V."/>
            <person name="Clum A."/>
            <person name="Steindorff A."/>
            <person name="Ohm R."/>
            <person name="Martin F."/>
            <person name="Silar P."/>
            <person name="Natvig D."/>
            <person name="Lalanne C."/>
            <person name="Gautier V."/>
            <person name="Ament-Velasquez S.L."/>
            <person name="Kruys A."/>
            <person name="Hutchinson M.I."/>
            <person name="Powell A.J."/>
            <person name="Barry K."/>
            <person name="Miller A.N."/>
            <person name="Grigoriev I.V."/>
            <person name="Debuchy R."/>
            <person name="Gladieux P."/>
            <person name="Thoren M.H."/>
            <person name="Johannesson H."/>
        </authorList>
    </citation>
    <scope>NUCLEOTIDE SEQUENCE</scope>
    <source>
        <strain evidence="3">SMH2532-1</strain>
    </source>
</reference>
<feature type="transmembrane region" description="Helical" evidence="2">
    <location>
        <begin position="48"/>
        <end position="70"/>
    </location>
</feature>
<feature type="non-terminal residue" evidence="3">
    <location>
        <position position="1"/>
    </location>
</feature>
<keyword evidence="4" id="KW-1185">Reference proteome</keyword>
<keyword evidence="2" id="KW-0812">Transmembrane</keyword>
<keyword evidence="2" id="KW-0472">Membrane</keyword>
<dbReference type="Proteomes" id="UP001174936">
    <property type="component" value="Unassembled WGS sequence"/>
</dbReference>
<feature type="region of interest" description="Disordered" evidence="1">
    <location>
        <begin position="158"/>
        <end position="177"/>
    </location>
</feature>
<evidence type="ECO:0000256" key="1">
    <source>
        <dbReference type="SAM" id="MobiDB-lite"/>
    </source>
</evidence>
<proteinExistence type="predicted"/>
<evidence type="ECO:0000313" key="4">
    <source>
        <dbReference type="Proteomes" id="UP001174936"/>
    </source>
</evidence>
<feature type="transmembrane region" description="Helical" evidence="2">
    <location>
        <begin position="329"/>
        <end position="348"/>
    </location>
</feature>
<feature type="transmembrane region" description="Helical" evidence="2">
    <location>
        <begin position="354"/>
        <end position="374"/>
    </location>
</feature>